<evidence type="ECO:0000313" key="1">
    <source>
        <dbReference type="EMBL" id="OAI09307.1"/>
    </source>
</evidence>
<gene>
    <name evidence="1" type="ORF">A1353_24555</name>
</gene>
<evidence type="ECO:0000313" key="2">
    <source>
        <dbReference type="Proteomes" id="UP000077763"/>
    </source>
</evidence>
<name>A0A177MU64_METMH</name>
<accession>A0A177MU64</accession>
<dbReference type="EMBL" id="LUUH01000005">
    <property type="protein sequence ID" value="OAI09307.1"/>
    <property type="molecule type" value="Genomic_DNA"/>
</dbReference>
<protein>
    <submittedName>
        <fullName evidence="1">Uncharacterized protein</fullName>
    </submittedName>
</protein>
<comment type="caution">
    <text evidence="1">The sequence shown here is derived from an EMBL/GenBank/DDBJ whole genome shotgun (WGS) entry which is preliminary data.</text>
</comment>
<reference evidence="1 2" key="1">
    <citation type="submission" date="2016-03" db="EMBL/GenBank/DDBJ databases">
        <authorList>
            <person name="Ploux O."/>
        </authorList>
    </citation>
    <scope>NUCLEOTIDE SEQUENCE [LARGE SCALE GENOMIC DNA]</scope>
    <source>
        <strain evidence="1 2">R-45371</strain>
    </source>
</reference>
<organism evidence="1 2">
    <name type="scientific">Methylomonas methanica</name>
    <dbReference type="NCBI Taxonomy" id="421"/>
    <lineage>
        <taxon>Bacteria</taxon>
        <taxon>Pseudomonadati</taxon>
        <taxon>Pseudomonadota</taxon>
        <taxon>Gammaproteobacteria</taxon>
        <taxon>Methylococcales</taxon>
        <taxon>Methylococcaceae</taxon>
        <taxon>Methylomonas</taxon>
    </lineage>
</organism>
<proteinExistence type="predicted"/>
<dbReference type="AlphaFoldDB" id="A0A177MU64"/>
<sequence>MMGHLKKYHLILRLNRSRKLLISKRLQLHSARILKIVMPAYPLGRKRTAEIQIAIPGTGYPLM</sequence>
<dbReference type="Proteomes" id="UP000077763">
    <property type="component" value="Unassembled WGS sequence"/>
</dbReference>